<evidence type="ECO:0000256" key="2">
    <source>
        <dbReference type="ARBA" id="ARBA00022692"/>
    </source>
</evidence>
<keyword evidence="4 6" id="KW-0472">Membrane</keyword>
<feature type="transmembrane region" description="Helical" evidence="6">
    <location>
        <begin position="507"/>
        <end position="526"/>
    </location>
</feature>
<dbReference type="InterPro" id="IPR029052">
    <property type="entry name" value="Metallo-depent_PP-like"/>
</dbReference>
<feature type="region of interest" description="Disordered" evidence="5">
    <location>
        <begin position="363"/>
        <end position="384"/>
    </location>
</feature>
<dbReference type="OrthoDB" id="5977743at2759"/>
<evidence type="ECO:0000256" key="3">
    <source>
        <dbReference type="ARBA" id="ARBA00022989"/>
    </source>
</evidence>
<dbReference type="GO" id="GO:0016020">
    <property type="term" value="C:membrane"/>
    <property type="evidence" value="ECO:0007669"/>
    <property type="project" value="UniProtKB-SubCell"/>
</dbReference>
<reference evidence="8" key="1">
    <citation type="journal article" date="2020" name="Stud. Mycol.">
        <title>101 Dothideomycetes genomes: a test case for predicting lifestyles and emergence of pathogens.</title>
        <authorList>
            <person name="Haridas S."/>
            <person name="Albert R."/>
            <person name="Binder M."/>
            <person name="Bloem J."/>
            <person name="Labutti K."/>
            <person name="Salamov A."/>
            <person name="Andreopoulos B."/>
            <person name="Baker S."/>
            <person name="Barry K."/>
            <person name="Bills G."/>
            <person name="Bluhm B."/>
            <person name="Cannon C."/>
            <person name="Castanera R."/>
            <person name="Culley D."/>
            <person name="Daum C."/>
            <person name="Ezra D."/>
            <person name="Gonzalez J."/>
            <person name="Henrissat B."/>
            <person name="Kuo A."/>
            <person name="Liang C."/>
            <person name="Lipzen A."/>
            <person name="Lutzoni F."/>
            <person name="Magnuson J."/>
            <person name="Mondo S."/>
            <person name="Nolan M."/>
            <person name="Ohm R."/>
            <person name="Pangilinan J."/>
            <person name="Park H.-J."/>
            <person name="Ramirez L."/>
            <person name="Alfaro M."/>
            <person name="Sun H."/>
            <person name="Tritt A."/>
            <person name="Yoshinaga Y."/>
            <person name="Zwiers L.-H."/>
            <person name="Turgeon B."/>
            <person name="Goodwin S."/>
            <person name="Spatafora J."/>
            <person name="Crous P."/>
            <person name="Grigoriev I."/>
        </authorList>
    </citation>
    <scope>NUCLEOTIDE SEQUENCE</scope>
    <source>
        <strain evidence="8">CBS 113979</strain>
    </source>
</reference>
<dbReference type="GO" id="GO:0005783">
    <property type="term" value="C:endoplasmic reticulum"/>
    <property type="evidence" value="ECO:0007669"/>
    <property type="project" value="TreeGrafter"/>
</dbReference>
<sequence length="677" mass="76666">MSRRMSHMYKPSSRNQFREPPTFASQSLRFVKIYSLRSWTRLKHYAYTTDFKTLANTWNVRRVFTVANVLTALWILVLYWGERSSFKSSFKSCEWSNWETWPSDAIPHHLVFLADPQLIDPHTYPGRPWPLSTLTIKHTDLYLRRGFQHVQKRLYPDTIFFLGDLFDGGREWSTLSSKSPEEQWHKYGMAYWLKEYDRFGRIFFKNWIKSGSTPRLGQQGRKLITSLPGNHDLGFGSGIQIPVRKRFNAYFGDGNRIDVIANHTFISLDTVSLSAMDQQGIIQEDLWKPTEDFLGNIQANRERAVTREVRRQAGKPVNQRYKHRILEEEDLKEALSQAGEEPSDMPTILLTHVPLYRAPGTPCGPLREHWPPTPPSSKGQTEPLEHDDRNAIRVAAGHQYQNVLTDAITKDITSKIGDISWAFSGDDHDYCELVHKSYPSAGSGIREITVKSMSWAMGVRKPGFLMLSMWNPLDEKRAPSTSAEKSDTSRQTIQTHLCLLPNQLSIFIRYATLAVLTILVLLARAAHLTLHPEQSALANEATAEPLLPTFADNKKVDSSSFFSGAAAQDMKSSSSASHGASQHLSARSSNARTRSVSPSAGYGLKTQYTTPLVQHAGYRGPAKDDDGEDAKGVSTAFRSGKPKRRRGFRLFAAEARRALIKVAVVAFGFWFWLVWKG</sequence>
<accession>A0A6G1GZ87</accession>
<dbReference type="InterPro" id="IPR004843">
    <property type="entry name" value="Calcineurin-like_PHP"/>
</dbReference>
<dbReference type="EMBL" id="ML977158">
    <property type="protein sequence ID" value="KAF1986245.1"/>
    <property type="molecule type" value="Genomic_DNA"/>
</dbReference>
<dbReference type="GO" id="GO:0006506">
    <property type="term" value="P:GPI anchor biosynthetic process"/>
    <property type="evidence" value="ECO:0007669"/>
    <property type="project" value="InterPro"/>
</dbReference>
<feature type="region of interest" description="Disordered" evidence="5">
    <location>
        <begin position="572"/>
        <end position="603"/>
    </location>
</feature>
<dbReference type="InterPro" id="IPR033308">
    <property type="entry name" value="PGAP5/Cdc1/Ted1"/>
</dbReference>
<keyword evidence="9" id="KW-1185">Reference proteome</keyword>
<gene>
    <name evidence="8" type="ORF">K402DRAFT_378004</name>
</gene>
<feature type="transmembrane region" description="Helical" evidence="6">
    <location>
        <begin position="63"/>
        <end position="81"/>
    </location>
</feature>
<name>A0A6G1GZ87_9PEZI</name>
<dbReference type="SUPFAM" id="SSF56300">
    <property type="entry name" value="Metallo-dependent phosphatases"/>
    <property type="match status" value="1"/>
</dbReference>
<comment type="subcellular location">
    <subcellularLocation>
        <location evidence="1">Membrane</location>
        <topology evidence="1">Multi-pass membrane protein</topology>
    </subcellularLocation>
</comment>
<feature type="compositionally biased region" description="Polar residues" evidence="5">
    <location>
        <begin position="587"/>
        <end position="598"/>
    </location>
</feature>
<dbReference type="GO" id="GO:0016787">
    <property type="term" value="F:hydrolase activity"/>
    <property type="evidence" value="ECO:0007669"/>
    <property type="project" value="InterPro"/>
</dbReference>
<evidence type="ECO:0000256" key="4">
    <source>
        <dbReference type="ARBA" id="ARBA00023136"/>
    </source>
</evidence>
<feature type="region of interest" description="Disordered" evidence="5">
    <location>
        <begin position="1"/>
        <end position="20"/>
    </location>
</feature>
<feature type="domain" description="Calcineurin-like phosphoesterase" evidence="7">
    <location>
        <begin position="144"/>
        <end position="366"/>
    </location>
</feature>
<dbReference type="AlphaFoldDB" id="A0A6G1GZ87"/>
<evidence type="ECO:0000256" key="6">
    <source>
        <dbReference type="SAM" id="Phobius"/>
    </source>
</evidence>
<dbReference type="Proteomes" id="UP000800041">
    <property type="component" value="Unassembled WGS sequence"/>
</dbReference>
<evidence type="ECO:0000256" key="1">
    <source>
        <dbReference type="ARBA" id="ARBA00004141"/>
    </source>
</evidence>
<feature type="region of interest" description="Disordered" evidence="5">
    <location>
        <begin position="616"/>
        <end position="638"/>
    </location>
</feature>
<keyword evidence="3 6" id="KW-1133">Transmembrane helix</keyword>
<protein>
    <recommendedName>
        <fullName evidence="7">Calcineurin-like phosphoesterase domain-containing protein</fullName>
    </recommendedName>
</protein>
<dbReference type="PANTHER" id="PTHR13315:SF4">
    <property type="entry name" value="METALLOPHOSPHOESTERASE, ISOFORM E"/>
    <property type="match status" value="1"/>
</dbReference>
<organism evidence="8 9">
    <name type="scientific">Aulographum hederae CBS 113979</name>
    <dbReference type="NCBI Taxonomy" id="1176131"/>
    <lineage>
        <taxon>Eukaryota</taxon>
        <taxon>Fungi</taxon>
        <taxon>Dikarya</taxon>
        <taxon>Ascomycota</taxon>
        <taxon>Pezizomycotina</taxon>
        <taxon>Dothideomycetes</taxon>
        <taxon>Pleosporomycetidae</taxon>
        <taxon>Aulographales</taxon>
        <taxon>Aulographaceae</taxon>
    </lineage>
</organism>
<feature type="compositionally biased region" description="Low complexity" evidence="5">
    <location>
        <begin position="572"/>
        <end position="586"/>
    </location>
</feature>
<evidence type="ECO:0000313" key="8">
    <source>
        <dbReference type="EMBL" id="KAF1986245.1"/>
    </source>
</evidence>
<dbReference type="PANTHER" id="PTHR13315">
    <property type="entry name" value="METALLO PHOSPHOESTERASE RELATED"/>
    <property type="match status" value="1"/>
</dbReference>
<feature type="transmembrane region" description="Helical" evidence="6">
    <location>
        <begin position="658"/>
        <end position="675"/>
    </location>
</feature>
<evidence type="ECO:0000313" key="9">
    <source>
        <dbReference type="Proteomes" id="UP000800041"/>
    </source>
</evidence>
<evidence type="ECO:0000259" key="7">
    <source>
        <dbReference type="Pfam" id="PF00149"/>
    </source>
</evidence>
<evidence type="ECO:0000256" key="5">
    <source>
        <dbReference type="SAM" id="MobiDB-lite"/>
    </source>
</evidence>
<dbReference type="Pfam" id="PF00149">
    <property type="entry name" value="Metallophos"/>
    <property type="match status" value="1"/>
</dbReference>
<keyword evidence="2 6" id="KW-0812">Transmembrane</keyword>
<proteinExistence type="predicted"/>